<comment type="caution">
    <text evidence="2">The sequence shown here is derived from an EMBL/GenBank/DDBJ whole genome shotgun (WGS) entry which is preliminary data.</text>
</comment>
<proteinExistence type="predicted"/>
<keyword evidence="3" id="KW-1185">Reference proteome</keyword>
<feature type="compositionally biased region" description="Low complexity" evidence="1">
    <location>
        <begin position="119"/>
        <end position="147"/>
    </location>
</feature>
<feature type="region of interest" description="Disordered" evidence="1">
    <location>
        <begin position="42"/>
        <end position="77"/>
    </location>
</feature>
<evidence type="ECO:0000313" key="2">
    <source>
        <dbReference type="EMBL" id="POY75255.1"/>
    </source>
</evidence>
<dbReference type="EMBL" id="PJQD01000018">
    <property type="protein sequence ID" value="POY75255.1"/>
    <property type="molecule type" value="Genomic_DNA"/>
</dbReference>
<gene>
    <name evidence="2" type="ORF">BMF94_1625</name>
</gene>
<dbReference type="AlphaFoldDB" id="A0A2S5BER3"/>
<feature type="region of interest" description="Disordered" evidence="1">
    <location>
        <begin position="116"/>
        <end position="147"/>
    </location>
</feature>
<dbReference type="OrthoDB" id="2529419at2759"/>
<name>A0A2S5BER3_9BASI</name>
<reference evidence="2 3" key="1">
    <citation type="journal article" date="2018" name="Front. Microbiol.">
        <title>Prospects for Fungal Bioremediation of Acidic Radioactive Waste Sites: Characterization and Genome Sequence of Rhodotorula taiwanensis MD1149.</title>
        <authorList>
            <person name="Tkavc R."/>
            <person name="Matrosova V.Y."/>
            <person name="Grichenko O.E."/>
            <person name="Gostincar C."/>
            <person name="Volpe R.P."/>
            <person name="Klimenkova P."/>
            <person name="Gaidamakova E.K."/>
            <person name="Zhou C.E."/>
            <person name="Stewart B.J."/>
            <person name="Lyman M.G."/>
            <person name="Malfatti S.A."/>
            <person name="Rubinfeld B."/>
            <person name="Courtot M."/>
            <person name="Singh J."/>
            <person name="Dalgard C.L."/>
            <person name="Hamilton T."/>
            <person name="Frey K.G."/>
            <person name="Gunde-Cimerman N."/>
            <person name="Dugan L."/>
            <person name="Daly M.J."/>
        </authorList>
    </citation>
    <scope>NUCLEOTIDE SEQUENCE [LARGE SCALE GENOMIC DNA]</scope>
    <source>
        <strain evidence="2 3">MD1149</strain>
    </source>
</reference>
<evidence type="ECO:0000256" key="1">
    <source>
        <dbReference type="SAM" id="MobiDB-lite"/>
    </source>
</evidence>
<organism evidence="2 3">
    <name type="scientific">Rhodotorula taiwanensis</name>
    <dbReference type="NCBI Taxonomy" id="741276"/>
    <lineage>
        <taxon>Eukaryota</taxon>
        <taxon>Fungi</taxon>
        <taxon>Dikarya</taxon>
        <taxon>Basidiomycota</taxon>
        <taxon>Pucciniomycotina</taxon>
        <taxon>Microbotryomycetes</taxon>
        <taxon>Sporidiobolales</taxon>
        <taxon>Sporidiobolaceae</taxon>
        <taxon>Rhodotorula</taxon>
    </lineage>
</organism>
<evidence type="ECO:0000313" key="3">
    <source>
        <dbReference type="Proteomes" id="UP000237144"/>
    </source>
</evidence>
<feature type="compositionally biased region" description="Basic and acidic residues" evidence="1">
    <location>
        <begin position="67"/>
        <end position="77"/>
    </location>
</feature>
<dbReference type="Proteomes" id="UP000237144">
    <property type="component" value="Unassembled WGS sequence"/>
</dbReference>
<sequence>MPASTRSYSSSSASVPSLASGSSTSASWSSFGNSFDLLEPVEGNYPRDLMNYHRAGPTKRSKPTPPVRERRPECTLNSSDEKFDSIFSFPRNHTSHKVCPRHGIVHDPALALPERDSRCASSTSSTSSRTSSCSSVRSDSSRASTRSLKCMLSRIATSLRP</sequence>
<feature type="region of interest" description="Disordered" evidence="1">
    <location>
        <begin position="1"/>
        <end position="28"/>
    </location>
</feature>
<protein>
    <submittedName>
        <fullName evidence="2">Uncharacterized protein</fullName>
    </submittedName>
</protein>
<accession>A0A2S5BER3</accession>